<organism evidence="1 2">
    <name type="scientific">Ancylostoma ceylanicum</name>
    <dbReference type="NCBI Taxonomy" id="53326"/>
    <lineage>
        <taxon>Eukaryota</taxon>
        <taxon>Metazoa</taxon>
        <taxon>Ecdysozoa</taxon>
        <taxon>Nematoda</taxon>
        <taxon>Chromadorea</taxon>
        <taxon>Rhabditida</taxon>
        <taxon>Rhabditina</taxon>
        <taxon>Rhabditomorpha</taxon>
        <taxon>Strongyloidea</taxon>
        <taxon>Ancylostomatidae</taxon>
        <taxon>Ancylostomatinae</taxon>
        <taxon>Ancylostoma</taxon>
    </lineage>
</organism>
<proteinExistence type="predicted"/>
<evidence type="ECO:0000313" key="2">
    <source>
        <dbReference type="Proteomes" id="UP000054495"/>
    </source>
</evidence>
<reference evidence="1 2" key="1">
    <citation type="submission" date="2013-05" db="EMBL/GenBank/DDBJ databases">
        <title>Draft genome of the parasitic nematode Anyclostoma ceylanicum.</title>
        <authorList>
            <person name="Mitreva M."/>
        </authorList>
    </citation>
    <scope>NUCLEOTIDE SEQUENCE [LARGE SCALE GENOMIC DNA]</scope>
</reference>
<dbReference type="Proteomes" id="UP000054495">
    <property type="component" value="Unassembled WGS sequence"/>
</dbReference>
<dbReference type="EMBL" id="KE124864">
    <property type="protein sequence ID" value="EPB76434.1"/>
    <property type="molecule type" value="Genomic_DNA"/>
</dbReference>
<protein>
    <submittedName>
        <fullName evidence="1">Uncharacterized protein</fullName>
    </submittedName>
</protein>
<name>A0A0D6LX91_9BILA</name>
<dbReference type="AlphaFoldDB" id="A0A0D6LX91"/>
<keyword evidence="2" id="KW-1185">Reference proteome</keyword>
<sequence>MYCASRFSKLKADWAGRSDEGGEACPSATKIQVMSIRIGGDKSRLTGLRSRHTYSPPQLPMLAQLQLILLFICLFLLSLPSEACLGGLGGGGACCGQPACPTPCGK</sequence>
<gene>
    <name evidence="1" type="ORF">ANCCEY_04492</name>
</gene>
<accession>A0A0D6LX91</accession>
<evidence type="ECO:0000313" key="1">
    <source>
        <dbReference type="EMBL" id="EPB76434.1"/>
    </source>
</evidence>